<dbReference type="GO" id="GO:0015658">
    <property type="term" value="F:branched-chain amino acid transmembrane transporter activity"/>
    <property type="evidence" value="ECO:0007669"/>
    <property type="project" value="InterPro"/>
</dbReference>
<keyword evidence="3 6" id="KW-0812">Transmembrane</keyword>
<feature type="transmembrane region" description="Helical" evidence="6">
    <location>
        <begin position="294"/>
        <end position="314"/>
    </location>
</feature>
<dbReference type="GO" id="GO:0005886">
    <property type="term" value="C:plasma membrane"/>
    <property type="evidence" value="ECO:0007669"/>
    <property type="project" value="UniProtKB-SubCell"/>
</dbReference>
<feature type="transmembrane region" description="Helical" evidence="6">
    <location>
        <begin position="102"/>
        <end position="120"/>
    </location>
</feature>
<organism evidence="7">
    <name type="scientific">uncultured organism</name>
    <dbReference type="NCBI Taxonomy" id="155900"/>
    <lineage>
        <taxon>unclassified sequences</taxon>
        <taxon>environmental samples</taxon>
    </lineage>
</organism>
<evidence type="ECO:0000256" key="3">
    <source>
        <dbReference type="ARBA" id="ARBA00022692"/>
    </source>
</evidence>
<feature type="transmembrane region" description="Helical" evidence="6">
    <location>
        <begin position="368"/>
        <end position="385"/>
    </location>
</feature>
<dbReference type="EMBL" id="JX684081">
    <property type="protein sequence ID" value="AGF93091.1"/>
    <property type="molecule type" value="Genomic_DNA"/>
</dbReference>
<feature type="transmembrane region" description="Helical" evidence="6">
    <location>
        <begin position="127"/>
        <end position="145"/>
    </location>
</feature>
<keyword evidence="2" id="KW-1003">Cell membrane</keyword>
<feature type="transmembrane region" description="Helical" evidence="6">
    <location>
        <begin position="211"/>
        <end position="231"/>
    </location>
</feature>
<keyword evidence="5 6" id="KW-0472">Membrane</keyword>
<dbReference type="InterPro" id="IPR043428">
    <property type="entry name" value="LivM-like"/>
</dbReference>
<evidence type="ECO:0000256" key="2">
    <source>
        <dbReference type="ARBA" id="ARBA00022475"/>
    </source>
</evidence>
<evidence type="ECO:0000313" key="7">
    <source>
        <dbReference type="EMBL" id="AGF93091.1"/>
    </source>
</evidence>
<keyword evidence="4 6" id="KW-1133">Transmembrane helix</keyword>
<feature type="transmembrane region" description="Helical" evidence="6">
    <location>
        <begin position="178"/>
        <end position="199"/>
    </location>
</feature>
<dbReference type="PANTHER" id="PTHR30482">
    <property type="entry name" value="HIGH-AFFINITY BRANCHED-CHAIN AMINO ACID TRANSPORT SYSTEM PERMEASE"/>
    <property type="match status" value="1"/>
</dbReference>
<accession>M1P149</accession>
<dbReference type="Pfam" id="PF02653">
    <property type="entry name" value="BPD_transp_2"/>
    <property type="match status" value="1"/>
</dbReference>
<feature type="transmembrane region" description="Helical" evidence="6">
    <location>
        <begin position="12"/>
        <end position="32"/>
    </location>
</feature>
<reference evidence="7" key="1">
    <citation type="journal article" date="2013" name="Syst. Appl. Microbiol.">
        <title>New insights into the archaeal diversity of a hypersaline microbial mat obtained by a metagenomic approach.</title>
        <authorList>
            <person name="Lopez-Lopez A."/>
            <person name="Richter M."/>
            <person name="Pena A."/>
            <person name="Tamames J."/>
            <person name="Rossello-Mora R."/>
        </authorList>
    </citation>
    <scope>NUCLEOTIDE SEQUENCE</scope>
</reference>
<feature type="transmembrane region" description="Helical" evidence="6">
    <location>
        <begin position="78"/>
        <end position="96"/>
    </location>
</feature>
<feature type="transmembrane region" description="Helical" evidence="6">
    <location>
        <begin position="334"/>
        <end position="356"/>
    </location>
</feature>
<comment type="subcellular location">
    <subcellularLocation>
        <location evidence="1">Cell membrane</location>
        <topology evidence="1">Multi-pass membrane protein</topology>
    </subcellularLocation>
</comment>
<feature type="transmembrane region" description="Helical" evidence="6">
    <location>
        <begin position="52"/>
        <end position="71"/>
    </location>
</feature>
<name>M1P149_9ZZZZ</name>
<protein>
    <submittedName>
        <fullName evidence="7">ABC transporter permease protein</fullName>
    </submittedName>
</protein>
<gene>
    <name evidence="7" type="ORF">FLSS-9_0023</name>
</gene>
<evidence type="ECO:0000256" key="5">
    <source>
        <dbReference type="ARBA" id="ARBA00023136"/>
    </source>
</evidence>
<evidence type="ECO:0000256" key="4">
    <source>
        <dbReference type="ARBA" id="ARBA00022989"/>
    </source>
</evidence>
<evidence type="ECO:0000256" key="1">
    <source>
        <dbReference type="ARBA" id="ARBA00004651"/>
    </source>
</evidence>
<dbReference type="InterPro" id="IPR001851">
    <property type="entry name" value="ABC_transp_permease"/>
</dbReference>
<dbReference type="PANTHER" id="PTHR30482:SF17">
    <property type="entry name" value="ABC TRANSPORTER ATP-BINDING PROTEIN"/>
    <property type="match status" value="1"/>
</dbReference>
<evidence type="ECO:0000256" key="6">
    <source>
        <dbReference type="SAM" id="Phobius"/>
    </source>
</evidence>
<dbReference type="AlphaFoldDB" id="M1P149"/>
<feature type="transmembrane region" description="Helical" evidence="6">
    <location>
        <begin position="243"/>
        <end position="260"/>
    </location>
</feature>
<proteinExistence type="predicted"/>
<dbReference type="CDD" id="cd06581">
    <property type="entry name" value="TM_PBP1_LivM_like"/>
    <property type="match status" value="1"/>
</dbReference>
<sequence>MDIKSKFDSLKGQITPMLVFLVIFGILPLNKYLGNPVYDYINLSVGDFFTEVFIFGLFALSFALLLGYLGLLCFGQAVFFGAGAFVTAYSVKIFGWGYVPGVFLAILAAVGIAAGLGLIVKRKFGGIPFTFVSLAILMVFQFLYANAVPSDYGGGAMGGGMSFSTPPAFFKSIWALRIFEYGVFALLAILLFVGVYLKVKDKDFSIGKKVGSLAVVVLLSAGIAFLLHNHFTGIDLPVYRADAMRYYFSLSMLMVGYFLVTRVMNSPVGRVWLTIRDDETRTSVLGYNVYSYKFLALIFSAVLAGLSGALYVAYSNGVIVSGGYDPMVSINALIYSVAGGLGTVAGPILGGGIVIFARRVIYSYIGDLAYVVIGVAFVLMVYFVPKGIVGEWRSRKEKVKEYLGMGSSGVD</sequence>